<comment type="caution">
    <text evidence="1">The sequence shown here is derived from an EMBL/GenBank/DDBJ whole genome shotgun (WGS) entry which is preliminary data.</text>
</comment>
<dbReference type="EMBL" id="CAJHUC010001199">
    <property type="protein sequence ID" value="CAD7700201.1"/>
    <property type="molecule type" value="Genomic_DNA"/>
</dbReference>
<dbReference type="Pfam" id="PF04031">
    <property type="entry name" value="Las1"/>
    <property type="match status" value="1"/>
</dbReference>
<evidence type="ECO:0000313" key="1">
    <source>
        <dbReference type="EMBL" id="CAD7700201.1"/>
    </source>
</evidence>
<dbReference type="GO" id="GO:0000460">
    <property type="term" value="P:maturation of 5.8S rRNA"/>
    <property type="evidence" value="ECO:0007669"/>
    <property type="project" value="TreeGrafter"/>
</dbReference>
<gene>
    <name evidence="1" type="ORF">OSTQU699_LOCUS5560</name>
</gene>
<dbReference type="PANTHER" id="PTHR15002:SF0">
    <property type="entry name" value="RIBOSOMAL BIOGENESIS PROTEIN LAS1L"/>
    <property type="match status" value="1"/>
</dbReference>
<dbReference type="GO" id="GO:0090730">
    <property type="term" value="C:Las1 complex"/>
    <property type="evidence" value="ECO:0007669"/>
    <property type="project" value="InterPro"/>
</dbReference>
<name>A0A8S1J215_9CHLO</name>
<dbReference type="Proteomes" id="UP000708148">
    <property type="component" value="Unassembled WGS sequence"/>
</dbReference>
<dbReference type="AlphaFoldDB" id="A0A8S1J215"/>
<keyword evidence="2" id="KW-1185">Reference proteome</keyword>
<dbReference type="OrthoDB" id="10263222at2759"/>
<evidence type="ECO:0008006" key="3">
    <source>
        <dbReference type="Google" id="ProtNLM"/>
    </source>
</evidence>
<dbReference type="GO" id="GO:0004519">
    <property type="term" value="F:endonuclease activity"/>
    <property type="evidence" value="ECO:0007669"/>
    <property type="project" value="InterPro"/>
</dbReference>
<dbReference type="PANTHER" id="PTHR15002">
    <property type="entry name" value="RIBOSOMAL BIOGENESIS PROTEIN LAS1L"/>
    <property type="match status" value="1"/>
</dbReference>
<organism evidence="1 2">
    <name type="scientific">Ostreobium quekettii</name>
    <dbReference type="NCBI Taxonomy" id="121088"/>
    <lineage>
        <taxon>Eukaryota</taxon>
        <taxon>Viridiplantae</taxon>
        <taxon>Chlorophyta</taxon>
        <taxon>core chlorophytes</taxon>
        <taxon>Ulvophyceae</taxon>
        <taxon>TCBD clade</taxon>
        <taxon>Bryopsidales</taxon>
        <taxon>Ostreobineae</taxon>
        <taxon>Ostreobiaceae</taxon>
        <taxon>Ostreobium</taxon>
    </lineage>
</organism>
<dbReference type="InterPro" id="IPR007174">
    <property type="entry name" value="Las1"/>
</dbReference>
<dbReference type="GO" id="GO:0000470">
    <property type="term" value="P:maturation of LSU-rRNA"/>
    <property type="evidence" value="ECO:0007669"/>
    <property type="project" value="TreeGrafter"/>
</dbReference>
<evidence type="ECO:0000313" key="2">
    <source>
        <dbReference type="Proteomes" id="UP000708148"/>
    </source>
</evidence>
<sequence>MASAADLQSAALGVCHSTVHAPWGTWEEWMQLRDSLLANDMDGVRKGIRKVQAWRATREGLPLGVDLTCFLVELTARDPSGTLDREARQVSDCFPESVLRLGYTMTIVRLVTGVMDSIRKAGGTTPDAGLPCALVEGRNAAVHQKLPTLQRARVLANLALGFLVENYWNVQAADVATRPGSIQQALKAITLHMSEIKAPAKRRKKRKSVDQTNDVPRRTIVWGTCGSSSDEEDASVQEQVRNGGAECMSGSQGEAVTEHPPKRARHIVDGAIKEIQRLVHVDQCKDLVDPILDDSELLNQDPAPEDAHARTIFQTLSRVIFNRYHNLPSELLKGCFSRLLSSTGSSAACTKEELCTWIKWLLQQRGGEDPLPELLNTLISLTLSRIHWLHTLTNSSGQADGHRLASILEQLLERAQLQGMTQESATKLKEVADWVEESTKHNKNRAQTRSKALVDGYIPLATDEEKTVDDVNKLIRSQEKFLEDHESGMYGIWTKSQGWSLCVSGLDSVFPERLGW</sequence>
<protein>
    <recommendedName>
        <fullName evidence="3">Las1-like</fullName>
    </recommendedName>
</protein>
<accession>A0A8S1J215</accession>
<dbReference type="GO" id="GO:0030687">
    <property type="term" value="C:preribosome, large subunit precursor"/>
    <property type="evidence" value="ECO:0007669"/>
    <property type="project" value="TreeGrafter"/>
</dbReference>
<proteinExistence type="predicted"/>
<reference evidence="1" key="1">
    <citation type="submission" date="2020-12" db="EMBL/GenBank/DDBJ databases">
        <authorList>
            <person name="Iha C."/>
        </authorList>
    </citation>
    <scope>NUCLEOTIDE SEQUENCE</scope>
</reference>